<evidence type="ECO:0000313" key="1">
    <source>
        <dbReference type="EMBL" id="KAI7747725.1"/>
    </source>
</evidence>
<reference evidence="1" key="1">
    <citation type="submission" date="2022-06" db="EMBL/GenBank/DDBJ databases">
        <title>Uncovering the hologenomic basis of an extraordinary plant invasion.</title>
        <authorList>
            <person name="Bieker V.C."/>
            <person name="Martin M.D."/>
            <person name="Gilbert T."/>
            <person name="Hodgins K."/>
            <person name="Battlay P."/>
            <person name="Petersen B."/>
            <person name="Wilson J."/>
        </authorList>
    </citation>
    <scope>NUCLEOTIDE SEQUENCE</scope>
    <source>
        <strain evidence="1">AA19_3_7</strain>
        <tissue evidence="1">Leaf</tissue>
    </source>
</reference>
<comment type="caution">
    <text evidence="1">The sequence shown here is derived from an EMBL/GenBank/DDBJ whole genome shotgun (WGS) entry which is preliminary data.</text>
</comment>
<dbReference type="AlphaFoldDB" id="A0AAD5CWM4"/>
<keyword evidence="2" id="KW-1185">Reference proteome</keyword>
<dbReference type="EMBL" id="JAMZMK010006700">
    <property type="protein sequence ID" value="KAI7747725.1"/>
    <property type="molecule type" value="Genomic_DNA"/>
</dbReference>
<accession>A0AAD5CWM4</accession>
<feature type="non-terminal residue" evidence="1">
    <location>
        <position position="1"/>
    </location>
</feature>
<protein>
    <submittedName>
        <fullName evidence="1">Uncharacterized protein</fullName>
    </submittedName>
</protein>
<organism evidence="1 2">
    <name type="scientific">Ambrosia artemisiifolia</name>
    <name type="common">Common ragweed</name>
    <dbReference type="NCBI Taxonomy" id="4212"/>
    <lineage>
        <taxon>Eukaryota</taxon>
        <taxon>Viridiplantae</taxon>
        <taxon>Streptophyta</taxon>
        <taxon>Embryophyta</taxon>
        <taxon>Tracheophyta</taxon>
        <taxon>Spermatophyta</taxon>
        <taxon>Magnoliopsida</taxon>
        <taxon>eudicotyledons</taxon>
        <taxon>Gunneridae</taxon>
        <taxon>Pentapetalae</taxon>
        <taxon>asterids</taxon>
        <taxon>campanulids</taxon>
        <taxon>Asterales</taxon>
        <taxon>Asteraceae</taxon>
        <taxon>Asteroideae</taxon>
        <taxon>Heliantheae alliance</taxon>
        <taxon>Heliantheae</taxon>
        <taxon>Ambrosia</taxon>
    </lineage>
</organism>
<evidence type="ECO:0000313" key="2">
    <source>
        <dbReference type="Proteomes" id="UP001206925"/>
    </source>
</evidence>
<proteinExistence type="predicted"/>
<name>A0AAD5CWM4_AMBAR</name>
<dbReference type="Proteomes" id="UP001206925">
    <property type="component" value="Unassembled WGS sequence"/>
</dbReference>
<gene>
    <name evidence="1" type="ORF">M8C21_032992</name>
</gene>
<sequence length="92" mass="10826">MCSCHVKDLHYWCFIPTSAITERDLYSIGASEGYDRYFEMTYLEVYRFGFSLNEFWVHIGFDLVACNHSISTDPIQDLLLVSWQLFKLLSVE</sequence>